<dbReference type="InterPro" id="IPR050482">
    <property type="entry name" value="Sensor_HK_TwoCompSys"/>
</dbReference>
<dbReference type="SUPFAM" id="SSF55785">
    <property type="entry name" value="PYP-like sensor domain (PAS domain)"/>
    <property type="match status" value="1"/>
</dbReference>
<dbReference type="InterPro" id="IPR035965">
    <property type="entry name" value="PAS-like_dom_sf"/>
</dbReference>
<dbReference type="Gene3D" id="1.20.5.1930">
    <property type="match status" value="1"/>
</dbReference>
<accession>T0Y8K0</accession>
<sequence>MTHYIGSYRDVTAQIQSIEALRREQRFTEAIMESMPGVVYFLDRDGRYRRWNRNFLELTGCTAEQLQHMHPLDFIDSQHRERVRERIERVFTQSEDSIEVPFVTGSGRAIPYLFTGRRLRFAGEDFLIDVGVDISARMAAEQARDAHLQRLQTLSRQVLEIQEAERQALGRELHDSVAQDVGAVSLNLTILRGKLAPPIDAAIAQRLDDSQKLLEDAALRLRYVMAELRPPGLDEFGLLAALREHAERVAQAGRVCGDGAWRRASAAAD</sequence>
<proteinExistence type="predicted"/>
<dbReference type="InterPro" id="IPR013656">
    <property type="entry name" value="PAS_4"/>
</dbReference>
<name>T0Y8K0_9ZZZZ</name>
<dbReference type="GO" id="GO:0016020">
    <property type="term" value="C:membrane"/>
    <property type="evidence" value="ECO:0007669"/>
    <property type="project" value="InterPro"/>
</dbReference>
<dbReference type="PANTHER" id="PTHR24421">
    <property type="entry name" value="NITRATE/NITRITE SENSOR PROTEIN NARX-RELATED"/>
    <property type="match status" value="1"/>
</dbReference>
<dbReference type="PROSITE" id="PS50112">
    <property type="entry name" value="PAS"/>
    <property type="match status" value="1"/>
</dbReference>
<reference evidence="4" key="1">
    <citation type="submission" date="2013-08" db="EMBL/GenBank/DDBJ databases">
        <authorList>
            <person name="Mendez C."/>
            <person name="Richter M."/>
            <person name="Ferrer M."/>
            <person name="Sanchez J."/>
        </authorList>
    </citation>
    <scope>NUCLEOTIDE SEQUENCE</scope>
</reference>
<keyword evidence="2" id="KW-0418">Kinase</keyword>
<keyword evidence="1" id="KW-0808">Transferase</keyword>
<gene>
    <name evidence="4" type="ORF">B1A_21311</name>
</gene>
<organism evidence="4">
    <name type="scientific">mine drainage metagenome</name>
    <dbReference type="NCBI Taxonomy" id="410659"/>
    <lineage>
        <taxon>unclassified sequences</taxon>
        <taxon>metagenomes</taxon>
        <taxon>ecological metagenomes</taxon>
    </lineage>
</organism>
<evidence type="ECO:0000256" key="2">
    <source>
        <dbReference type="ARBA" id="ARBA00022777"/>
    </source>
</evidence>
<feature type="domain" description="PAS" evidence="3">
    <location>
        <begin position="24"/>
        <end position="94"/>
    </location>
</feature>
<feature type="non-terminal residue" evidence="4">
    <location>
        <position position="269"/>
    </location>
</feature>
<dbReference type="SMART" id="SM00091">
    <property type="entry name" value="PAS"/>
    <property type="match status" value="1"/>
</dbReference>
<dbReference type="NCBIfam" id="TIGR00229">
    <property type="entry name" value="sensory_box"/>
    <property type="match status" value="1"/>
</dbReference>
<evidence type="ECO:0000256" key="1">
    <source>
        <dbReference type="ARBA" id="ARBA00022679"/>
    </source>
</evidence>
<dbReference type="InterPro" id="IPR000014">
    <property type="entry name" value="PAS"/>
</dbReference>
<comment type="caution">
    <text evidence="4">The sequence shown here is derived from an EMBL/GenBank/DDBJ whole genome shotgun (WGS) entry which is preliminary data.</text>
</comment>
<protein>
    <submittedName>
        <fullName evidence="4">PAS domain protein</fullName>
    </submittedName>
</protein>
<evidence type="ECO:0000259" key="3">
    <source>
        <dbReference type="PROSITE" id="PS50112"/>
    </source>
</evidence>
<dbReference type="CDD" id="cd00130">
    <property type="entry name" value="PAS"/>
    <property type="match status" value="1"/>
</dbReference>
<dbReference type="GO" id="GO:0046983">
    <property type="term" value="F:protein dimerization activity"/>
    <property type="evidence" value="ECO:0007669"/>
    <property type="project" value="InterPro"/>
</dbReference>
<reference evidence="4" key="2">
    <citation type="journal article" date="2014" name="ISME J.">
        <title>Microbial stratification in low pH oxic and suboxic macroscopic growths along an acid mine drainage.</title>
        <authorList>
            <person name="Mendez-Garcia C."/>
            <person name="Mesa V."/>
            <person name="Sprenger R.R."/>
            <person name="Richter M."/>
            <person name="Diez M.S."/>
            <person name="Solano J."/>
            <person name="Bargiela R."/>
            <person name="Golyshina O.V."/>
            <person name="Manteca A."/>
            <person name="Ramos J.L."/>
            <person name="Gallego J.R."/>
            <person name="Llorente I."/>
            <person name="Martins Dos Santos V.A."/>
            <person name="Jensen O.N."/>
            <person name="Pelaez A.I."/>
            <person name="Sanchez J."/>
            <person name="Ferrer M."/>
        </authorList>
    </citation>
    <scope>NUCLEOTIDE SEQUENCE</scope>
</reference>
<dbReference type="Gene3D" id="3.30.450.20">
    <property type="entry name" value="PAS domain"/>
    <property type="match status" value="1"/>
</dbReference>
<dbReference type="EMBL" id="AUZX01015751">
    <property type="protein sequence ID" value="EQD28112.1"/>
    <property type="molecule type" value="Genomic_DNA"/>
</dbReference>
<dbReference type="AlphaFoldDB" id="T0Y8K0"/>
<dbReference type="Pfam" id="PF08448">
    <property type="entry name" value="PAS_4"/>
    <property type="match status" value="1"/>
</dbReference>
<dbReference type="InterPro" id="IPR011712">
    <property type="entry name" value="Sig_transdc_His_kin_sub3_dim/P"/>
</dbReference>
<dbReference type="GO" id="GO:0000155">
    <property type="term" value="F:phosphorelay sensor kinase activity"/>
    <property type="evidence" value="ECO:0007669"/>
    <property type="project" value="InterPro"/>
</dbReference>
<evidence type="ECO:0000313" key="4">
    <source>
        <dbReference type="EMBL" id="EQD28112.1"/>
    </source>
</evidence>
<dbReference type="PANTHER" id="PTHR24421:SF58">
    <property type="entry name" value="SIGNAL TRANSDUCTION HISTIDINE-PROTEIN KINASE_PHOSPHATASE UHPB"/>
    <property type="match status" value="1"/>
</dbReference>
<dbReference type="Pfam" id="PF07730">
    <property type="entry name" value="HisKA_3"/>
    <property type="match status" value="1"/>
</dbReference>